<evidence type="ECO:0000313" key="8">
    <source>
        <dbReference type="Proteomes" id="UP000327030"/>
    </source>
</evidence>
<keyword evidence="7" id="KW-0614">Plasmid</keyword>
<dbReference type="GO" id="GO:0016020">
    <property type="term" value="C:membrane"/>
    <property type="evidence" value="ECO:0007669"/>
    <property type="project" value="UniProtKB-SubCell"/>
</dbReference>
<feature type="transmembrane region" description="Helical" evidence="5">
    <location>
        <begin position="221"/>
        <end position="239"/>
    </location>
</feature>
<dbReference type="AlphaFoldDB" id="A0A5P6VW44"/>
<feature type="transmembrane region" description="Helical" evidence="5">
    <location>
        <begin position="179"/>
        <end position="209"/>
    </location>
</feature>
<dbReference type="EMBL" id="CP043029">
    <property type="protein sequence ID" value="QFJ56294.1"/>
    <property type="molecule type" value="Genomic_DNA"/>
</dbReference>
<evidence type="ECO:0000256" key="5">
    <source>
        <dbReference type="SAM" id="Phobius"/>
    </source>
</evidence>
<feature type="transmembrane region" description="Helical" evidence="5">
    <location>
        <begin position="12"/>
        <end position="30"/>
    </location>
</feature>
<feature type="transmembrane region" description="Helical" evidence="5">
    <location>
        <begin position="59"/>
        <end position="76"/>
    </location>
</feature>
<geneLocation type="plasmid" evidence="8">
    <name>pnp95</name>
</geneLocation>
<feature type="transmembrane region" description="Helical" evidence="5">
    <location>
        <begin position="278"/>
        <end position="295"/>
    </location>
</feature>
<dbReference type="KEGG" id="pxv:FXF36_15360"/>
<protein>
    <submittedName>
        <fullName evidence="7">O-antigen ligase family protein</fullName>
    </submittedName>
</protein>
<evidence type="ECO:0000256" key="2">
    <source>
        <dbReference type="ARBA" id="ARBA00022692"/>
    </source>
</evidence>
<evidence type="ECO:0000256" key="3">
    <source>
        <dbReference type="ARBA" id="ARBA00022989"/>
    </source>
</evidence>
<proteinExistence type="predicted"/>
<evidence type="ECO:0000259" key="6">
    <source>
        <dbReference type="Pfam" id="PF04932"/>
    </source>
</evidence>
<feature type="transmembrane region" description="Helical" evidence="5">
    <location>
        <begin position="307"/>
        <end position="326"/>
    </location>
</feature>
<reference evidence="8" key="1">
    <citation type="submission" date="2019-08" db="EMBL/GenBank/DDBJ databases">
        <title>Complete Genome Sequence of the Polysaccharide-Degrading Rumen Bacterium Pseudobutyrivibrio xylanivorans MA3014.</title>
        <authorList>
            <person name="Palevich N."/>
            <person name="Maclean P.H."/>
            <person name="Kelly W.J."/>
            <person name="Leahy S.C."/>
            <person name="Rakonjac J."/>
            <person name="Attwood G.T."/>
        </authorList>
    </citation>
    <scope>NUCLEOTIDE SEQUENCE [LARGE SCALE GENOMIC DNA]</scope>
    <source>
        <strain evidence="8">MA3014</strain>
        <plasmid evidence="8">pnp95</plasmid>
    </source>
</reference>
<feature type="transmembrane region" description="Helical" evidence="5">
    <location>
        <begin position="88"/>
        <end position="107"/>
    </location>
</feature>
<keyword evidence="7" id="KW-0436">Ligase</keyword>
<keyword evidence="2 5" id="KW-0812">Transmembrane</keyword>
<feature type="transmembrane region" description="Helical" evidence="5">
    <location>
        <begin position="147"/>
        <end position="167"/>
    </location>
</feature>
<sequence length="327" mass="37010">MGWDGRIFPGAAYYANRILYVVSICVLLYINKEKRKYFSLILPLMMASVIAFFNNADIANNYTISAWSCCFIMLFYCAGNNFNRWHDFFLKSLSAIGAFYAFTTLLAMVDSHFFMNVCIPFFAGYGYSNQMISLYNQGYITGFSPHYSTTAIYLAVTFGAPLAYGFATNFKNKKMNILAVAIFVSVLVTGKRGHTIFIIAAAMVIYLLVHCDEPVRRWVKIIIIIVVAAVILYIAAQFVPQLMNVVNRFIETKEAGDIEMGRGQTRAVALEVWRQHPFFGIGWNAFLYFYAGIIGKKLNVHCVYAQLLCETGIIGSLPFFFFSFPLL</sequence>
<feature type="transmembrane region" description="Helical" evidence="5">
    <location>
        <begin position="37"/>
        <end position="53"/>
    </location>
</feature>
<evidence type="ECO:0000256" key="1">
    <source>
        <dbReference type="ARBA" id="ARBA00004141"/>
    </source>
</evidence>
<keyword evidence="3 5" id="KW-1133">Transmembrane helix</keyword>
<dbReference type="Pfam" id="PF04932">
    <property type="entry name" value="Wzy_C"/>
    <property type="match status" value="1"/>
</dbReference>
<dbReference type="GO" id="GO:0016874">
    <property type="term" value="F:ligase activity"/>
    <property type="evidence" value="ECO:0007669"/>
    <property type="project" value="UniProtKB-KW"/>
</dbReference>
<accession>A0A5P6VW44</accession>
<keyword evidence="4 5" id="KW-0472">Membrane</keyword>
<name>A0A5P6VW44_PSEXY</name>
<gene>
    <name evidence="7" type="ORF">FXF36_15360</name>
</gene>
<organism evidence="7 8">
    <name type="scientific">Pseudobutyrivibrio xylanivorans</name>
    <dbReference type="NCBI Taxonomy" id="185007"/>
    <lineage>
        <taxon>Bacteria</taxon>
        <taxon>Bacillati</taxon>
        <taxon>Bacillota</taxon>
        <taxon>Clostridia</taxon>
        <taxon>Lachnospirales</taxon>
        <taxon>Lachnospiraceae</taxon>
        <taxon>Pseudobutyrivibrio</taxon>
    </lineage>
</organism>
<dbReference type="PANTHER" id="PTHR37422:SF13">
    <property type="entry name" value="LIPOPOLYSACCHARIDE BIOSYNTHESIS PROTEIN PA4999-RELATED"/>
    <property type="match status" value="1"/>
</dbReference>
<comment type="subcellular location">
    <subcellularLocation>
        <location evidence="1">Membrane</location>
        <topology evidence="1">Multi-pass membrane protein</topology>
    </subcellularLocation>
</comment>
<dbReference type="InterPro" id="IPR051533">
    <property type="entry name" value="WaaL-like"/>
</dbReference>
<dbReference type="PANTHER" id="PTHR37422">
    <property type="entry name" value="TEICHURONIC ACID BIOSYNTHESIS PROTEIN TUAE"/>
    <property type="match status" value="1"/>
</dbReference>
<dbReference type="InterPro" id="IPR007016">
    <property type="entry name" value="O-antigen_ligase-rel_domated"/>
</dbReference>
<dbReference type="Proteomes" id="UP000327030">
    <property type="component" value="Plasmid pNP95"/>
</dbReference>
<dbReference type="OrthoDB" id="2068524at2"/>
<evidence type="ECO:0000256" key="4">
    <source>
        <dbReference type="ARBA" id="ARBA00023136"/>
    </source>
</evidence>
<evidence type="ECO:0000313" key="7">
    <source>
        <dbReference type="EMBL" id="QFJ56294.1"/>
    </source>
</evidence>
<feature type="domain" description="O-antigen ligase-related" evidence="6">
    <location>
        <begin position="178"/>
        <end position="319"/>
    </location>
</feature>